<dbReference type="AlphaFoldDB" id="A0A3M7LZK7"/>
<evidence type="ECO:0000256" key="3">
    <source>
        <dbReference type="ARBA" id="ARBA00022955"/>
    </source>
</evidence>
<evidence type="ECO:0000313" key="8">
    <source>
        <dbReference type="EMBL" id="RMZ67641.1"/>
    </source>
</evidence>
<evidence type="ECO:0000256" key="5">
    <source>
        <dbReference type="ARBA" id="ARBA00023098"/>
    </source>
</evidence>
<evidence type="ECO:0000256" key="7">
    <source>
        <dbReference type="SAM" id="MobiDB-lite"/>
    </source>
</evidence>
<evidence type="ECO:0000256" key="1">
    <source>
        <dbReference type="ARBA" id="ARBA00022516"/>
    </source>
</evidence>
<protein>
    <submittedName>
        <fullName evidence="8">3-ketosteroid reductase</fullName>
    </submittedName>
</protein>
<dbReference type="SUPFAM" id="SSF51735">
    <property type="entry name" value="NAD(P)-binding Rossmann-fold domains"/>
    <property type="match status" value="1"/>
</dbReference>
<feature type="compositionally biased region" description="Polar residues" evidence="7">
    <location>
        <begin position="1"/>
        <end position="20"/>
    </location>
</feature>
<dbReference type="InterPro" id="IPR036291">
    <property type="entry name" value="NAD(P)-bd_dom_sf"/>
</dbReference>
<dbReference type="PANTHER" id="PTHR43647">
    <property type="entry name" value="DEHYDROGENASE"/>
    <property type="match status" value="1"/>
</dbReference>
<evidence type="ECO:0000313" key="9">
    <source>
        <dbReference type="Proteomes" id="UP000265663"/>
    </source>
</evidence>
<dbReference type="EMBL" id="KE747810">
    <property type="protein sequence ID" value="RMZ67641.1"/>
    <property type="molecule type" value="Genomic_DNA"/>
</dbReference>
<dbReference type="OrthoDB" id="9989144at2759"/>
<feature type="region of interest" description="Disordered" evidence="7">
    <location>
        <begin position="1"/>
        <end position="24"/>
    </location>
</feature>
<dbReference type="Proteomes" id="UP000265663">
    <property type="component" value="Unassembled WGS sequence"/>
</dbReference>
<sequence>MLTETSVPSDSLPSRISNMSLEDDTPTPDNGFYVLVTGANSGLGLGIGTRLIDEFLQTRPQSESLVLIITTRDQRKGEATIEKLKRHLRKVIRHHEQTLPGIAQVLQNRVYFRQERLDLLSLVSVQKLSKKLRETTPKLDVVICNAGIGGWTGVNWLGATWTILTTWNKALTWPTFKISGKGWTAKPQIQADKKVEEEAPLGEVFCANVFGHYLLGHYLAPLLARHAASEKTRGRLIWVSSLEAYEHVLDMDDMQGILSDMPYEVTKRVTDALAITSTLPETSQEVDRYLDHSGESGKTTKPRLYVTHPGICGTSIMALPLMLEYCMLAAFYLARLFGSQWHTVTPEKGATAMVWLALASQDTLDNMEAKEGVGKWGSATDAWGQERVERTEVAGWGWGGKLGEYKRKGRDPFAKDLTKESQARFVDTGRRCWEEMEKLRIQWEAQLQRAGVAVQMDG</sequence>
<organism evidence="8 9">
    <name type="scientific">Pyrenophora seminiperda CCB06</name>
    <dbReference type="NCBI Taxonomy" id="1302712"/>
    <lineage>
        <taxon>Eukaryota</taxon>
        <taxon>Fungi</taxon>
        <taxon>Dikarya</taxon>
        <taxon>Ascomycota</taxon>
        <taxon>Pezizomycotina</taxon>
        <taxon>Dothideomycetes</taxon>
        <taxon>Pleosporomycetidae</taxon>
        <taxon>Pleosporales</taxon>
        <taxon>Pleosporineae</taxon>
        <taxon>Pleosporaceae</taxon>
        <taxon>Pyrenophora</taxon>
    </lineage>
</organism>
<dbReference type="GO" id="GO:0005789">
    <property type="term" value="C:endoplasmic reticulum membrane"/>
    <property type="evidence" value="ECO:0007669"/>
    <property type="project" value="TreeGrafter"/>
</dbReference>
<evidence type="ECO:0000256" key="4">
    <source>
        <dbReference type="ARBA" id="ARBA00023002"/>
    </source>
</evidence>
<keyword evidence="5" id="KW-0443">Lipid metabolism</keyword>
<evidence type="ECO:0000256" key="2">
    <source>
        <dbReference type="ARBA" id="ARBA00022857"/>
    </source>
</evidence>
<evidence type="ECO:0000256" key="6">
    <source>
        <dbReference type="ARBA" id="ARBA00023593"/>
    </source>
</evidence>
<gene>
    <name evidence="8" type="ORF">GMOD_00001597</name>
</gene>
<dbReference type="GO" id="GO:0005811">
    <property type="term" value="C:lipid droplet"/>
    <property type="evidence" value="ECO:0007669"/>
    <property type="project" value="TreeGrafter"/>
</dbReference>
<keyword evidence="3" id="KW-0752">Steroid biosynthesis</keyword>
<dbReference type="GO" id="GO:0000253">
    <property type="term" value="F:3-beta-hydroxysteroid 3-dehydrogenase (NADP+) activity"/>
    <property type="evidence" value="ECO:0007669"/>
    <property type="project" value="TreeGrafter"/>
</dbReference>
<dbReference type="GO" id="GO:0005741">
    <property type="term" value="C:mitochondrial outer membrane"/>
    <property type="evidence" value="ECO:0007669"/>
    <property type="project" value="TreeGrafter"/>
</dbReference>
<proteinExistence type="inferred from homology"/>
<dbReference type="PANTHER" id="PTHR43647:SF1">
    <property type="entry name" value="3-KETO-STEROID REDUCTASE ERG27"/>
    <property type="match status" value="1"/>
</dbReference>
<keyword evidence="2" id="KW-0521">NADP</keyword>
<reference evidence="8 9" key="1">
    <citation type="journal article" date="2014" name="PLoS ONE">
        <title>De novo Genome Assembly of the Fungal Plant Pathogen Pyrenophora semeniperda.</title>
        <authorList>
            <person name="Soliai M.M."/>
            <person name="Meyer S.E."/>
            <person name="Udall J.A."/>
            <person name="Elzinga D.E."/>
            <person name="Hermansen R.A."/>
            <person name="Bodily P.M."/>
            <person name="Hart A.A."/>
            <person name="Coleman C.E."/>
        </authorList>
    </citation>
    <scope>NUCLEOTIDE SEQUENCE [LARGE SCALE GENOMIC DNA]</scope>
    <source>
        <strain evidence="8 9">CCB06</strain>
        <tissue evidence="8">Mycelium</tissue>
    </source>
</reference>
<comment type="similarity">
    <text evidence="6">Belongs to the short-chain dehydrogenases/reductases (SDR) family. ERG27 subfamily.</text>
</comment>
<keyword evidence="4" id="KW-0560">Oxidoreductase</keyword>
<dbReference type="InterPro" id="IPR051593">
    <property type="entry name" value="Ergosterol_Biosynth_ERG27"/>
</dbReference>
<keyword evidence="9" id="KW-1185">Reference proteome</keyword>
<dbReference type="GO" id="GO:0006696">
    <property type="term" value="P:ergosterol biosynthetic process"/>
    <property type="evidence" value="ECO:0007669"/>
    <property type="project" value="TreeGrafter"/>
</dbReference>
<keyword evidence="1" id="KW-0444">Lipid biosynthesis</keyword>
<name>A0A3M7LZK7_9PLEO</name>
<dbReference type="Gene3D" id="3.40.50.720">
    <property type="entry name" value="NAD(P)-binding Rossmann-like Domain"/>
    <property type="match status" value="1"/>
</dbReference>
<accession>A0A3M7LZK7</accession>